<dbReference type="PANTHER" id="PTHR34305:SF1">
    <property type="entry name" value="SWIM-TYPE DOMAIN-CONTAINING PROTEIN"/>
    <property type="match status" value="1"/>
</dbReference>
<feature type="non-terminal residue" evidence="3">
    <location>
        <position position="804"/>
    </location>
</feature>
<dbReference type="Proteomes" id="UP001362999">
    <property type="component" value="Unassembled WGS sequence"/>
</dbReference>
<sequence>YGDFVDAVLEESSAFWQISKSLFIVNGWDTKRHCSKDTWYHVQSTKVGSETINVCTCPQSSTSDSKCVHEYLLEEYGADLFPEEAALSLSNDDEIILFSRLKDGDSETVLNHFSCPSPNKRGLGGQSVVVYDGTDSGQGKWTCLKDLNSPCGHVSMCRKKLEQLWALFNRSLFQTLQLVCSVSIRTPKSAGSEKSVPYKPRPPPIWAALPADTLCAQPPLASFPTKICLDEESSYACMSGQKRIFRRPQDSHIERKATIYTLSHTLCVKLELQLCRCKKRYIGPDCLSLGLFNYNNKILFTHKILDEYTSVFTTSETPFHAWVSVVSRRYSLRNSVFCSVDIFRSAWFAYARLLPLEDDMQCPRCGTSPDNTIWDGVTLAFNKKHLLSSLEAPTHSNELSVVRDRTVYVPSQQVLPDSYSRSLVQKVVEGMPLVLGAGLRKPMMVLVMVKWMGEQDGSNANKELLKRLEAIPLAVNRLAGTNPPLSRVFNKHFGNGAVVNKIIAPEAYKRFFLQISSDESVLQMANVPALKVLEDFTQAPQVNNATRLLNIPVLHDILLFEFSHSTNVSNDILAVCSWLLERGRTVYNWLSVNSPTLTLAVQCIEKPWTETGCCYGSPKIRERPKYPKLWNDTQLDEGGKRGAKCSKFYSQYGEKRLTGGIMCVWCTHSICYGFHCIPRGEGRNDVFSALVTRWVVAPKRVVYDFVCALGPYCMTREPEFFAETQFLIDDFHAVGHTKCARAAFLKTYAAIDPRLCHINSSAGECGNSGLSRIRKSVSYMSQDHAIVYTKIFLSIWNRQRIRSM</sequence>
<feature type="domain" description="SWIM-type" evidence="2">
    <location>
        <begin position="40"/>
        <end position="78"/>
    </location>
</feature>
<dbReference type="PROSITE" id="PS50966">
    <property type="entry name" value="ZF_SWIM"/>
    <property type="match status" value="1"/>
</dbReference>
<gene>
    <name evidence="3" type="ORF">R3P38DRAFT_3511249</name>
</gene>
<reference evidence="3 4" key="1">
    <citation type="journal article" date="2024" name="J Genomics">
        <title>Draft genome sequencing and assembly of Favolaschia claudopus CIRM-BRFM 2984 isolated from oak limbs.</title>
        <authorList>
            <person name="Navarro D."/>
            <person name="Drula E."/>
            <person name="Chaduli D."/>
            <person name="Cazenave R."/>
            <person name="Ahrendt S."/>
            <person name="Wang J."/>
            <person name="Lipzen A."/>
            <person name="Daum C."/>
            <person name="Barry K."/>
            <person name="Grigoriev I.V."/>
            <person name="Favel A."/>
            <person name="Rosso M.N."/>
            <person name="Martin F."/>
        </authorList>
    </citation>
    <scope>NUCLEOTIDE SEQUENCE [LARGE SCALE GENOMIC DNA]</scope>
    <source>
        <strain evidence="3 4">CIRM-BRFM 2984</strain>
    </source>
</reference>
<proteinExistence type="predicted"/>
<keyword evidence="1" id="KW-0863">Zinc-finger</keyword>
<evidence type="ECO:0000256" key="1">
    <source>
        <dbReference type="PROSITE-ProRule" id="PRU00325"/>
    </source>
</evidence>
<evidence type="ECO:0000259" key="2">
    <source>
        <dbReference type="PROSITE" id="PS50966"/>
    </source>
</evidence>
<dbReference type="AlphaFoldDB" id="A0AAW0BVJ6"/>
<dbReference type="InterPro" id="IPR040648">
    <property type="entry name" value="HMGXB3_CxC4"/>
</dbReference>
<accession>A0AAW0BVJ6</accession>
<protein>
    <recommendedName>
        <fullName evidence="2">SWIM-type domain-containing protein</fullName>
    </recommendedName>
</protein>
<evidence type="ECO:0000313" key="4">
    <source>
        <dbReference type="Proteomes" id="UP001362999"/>
    </source>
</evidence>
<dbReference type="Pfam" id="PF18717">
    <property type="entry name" value="CxC4"/>
    <property type="match status" value="1"/>
</dbReference>
<evidence type="ECO:0000313" key="3">
    <source>
        <dbReference type="EMBL" id="KAK7030574.1"/>
    </source>
</evidence>
<keyword evidence="4" id="KW-1185">Reference proteome</keyword>
<feature type="non-terminal residue" evidence="3">
    <location>
        <position position="1"/>
    </location>
</feature>
<dbReference type="GO" id="GO:0008270">
    <property type="term" value="F:zinc ion binding"/>
    <property type="evidence" value="ECO:0007669"/>
    <property type="project" value="UniProtKB-KW"/>
</dbReference>
<dbReference type="EMBL" id="JAWWNJ010000025">
    <property type="protein sequence ID" value="KAK7030574.1"/>
    <property type="molecule type" value="Genomic_DNA"/>
</dbReference>
<organism evidence="3 4">
    <name type="scientific">Favolaschia claudopus</name>
    <dbReference type="NCBI Taxonomy" id="2862362"/>
    <lineage>
        <taxon>Eukaryota</taxon>
        <taxon>Fungi</taxon>
        <taxon>Dikarya</taxon>
        <taxon>Basidiomycota</taxon>
        <taxon>Agaricomycotina</taxon>
        <taxon>Agaricomycetes</taxon>
        <taxon>Agaricomycetidae</taxon>
        <taxon>Agaricales</taxon>
        <taxon>Marasmiineae</taxon>
        <taxon>Mycenaceae</taxon>
        <taxon>Favolaschia</taxon>
    </lineage>
</organism>
<name>A0AAW0BVJ6_9AGAR</name>
<keyword evidence="1" id="KW-0479">Metal-binding</keyword>
<keyword evidence="1" id="KW-0862">Zinc</keyword>
<dbReference type="PANTHER" id="PTHR34305">
    <property type="entry name" value="EXPRESSED PROTEIN"/>
    <property type="match status" value="1"/>
</dbReference>
<dbReference type="InterPro" id="IPR007527">
    <property type="entry name" value="Znf_SWIM"/>
</dbReference>
<comment type="caution">
    <text evidence="3">The sequence shown here is derived from an EMBL/GenBank/DDBJ whole genome shotgun (WGS) entry which is preliminary data.</text>
</comment>